<feature type="region of interest" description="Disordered" evidence="7">
    <location>
        <begin position="14"/>
        <end position="36"/>
    </location>
</feature>
<evidence type="ECO:0000256" key="2">
    <source>
        <dbReference type="ARBA" id="ARBA00022473"/>
    </source>
</evidence>
<dbReference type="Pfam" id="PF00249">
    <property type="entry name" value="Myb_DNA-binding"/>
    <property type="match status" value="1"/>
</dbReference>
<organism evidence="9 10">
    <name type="scientific">Saponaria officinalis</name>
    <name type="common">Common soapwort</name>
    <name type="synonym">Lychnis saponaria</name>
    <dbReference type="NCBI Taxonomy" id="3572"/>
    <lineage>
        <taxon>Eukaryota</taxon>
        <taxon>Viridiplantae</taxon>
        <taxon>Streptophyta</taxon>
        <taxon>Embryophyta</taxon>
        <taxon>Tracheophyta</taxon>
        <taxon>Spermatophyta</taxon>
        <taxon>Magnoliopsida</taxon>
        <taxon>eudicotyledons</taxon>
        <taxon>Gunneridae</taxon>
        <taxon>Pentapetalae</taxon>
        <taxon>Caryophyllales</taxon>
        <taxon>Caryophyllaceae</taxon>
        <taxon>Caryophylleae</taxon>
        <taxon>Saponaria</taxon>
    </lineage>
</organism>
<keyword evidence="2" id="KW-0217">Developmental protein</keyword>
<dbReference type="InterPro" id="IPR044847">
    <property type="entry name" value="KAN_fam"/>
</dbReference>
<comment type="subcellular location">
    <subcellularLocation>
        <location evidence="1">Nucleus</location>
    </subcellularLocation>
</comment>
<dbReference type="Gene3D" id="1.10.10.60">
    <property type="entry name" value="Homeodomain-like"/>
    <property type="match status" value="1"/>
</dbReference>
<reference evidence="9" key="1">
    <citation type="submission" date="2024-03" db="EMBL/GenBank/DDBJ databases">
        <title>WGS assembly of Saponaria officinalis var. Norfolk2.</title>
        <authorList>
            <person name="Jenkins J."/>
            <person name="Shu S."/>
            <person name="Grimwood J."/>
            <person name="Barry K."/>
            <person name="Goodstein D."/>
            <person name="Schmutz J."/>
            <person name="Leebens-Mack J."/>
            <person name="Osbourn A."/>
        </authorList>
    </citation>
    <scope>NUCLEOTIDE SEQUENCE [LARGE SCALE GENOMIC DNA]</scope>
    <source>
        <strain evidence="9">JIC</strain>
    </source>
</reference>
<comment type="caution">
    <text evidence="9">The sequence shown here is derived from an EMBL/GenBank/DDBJ whole genome shotgun (WGS) entry which is preliminary data.</text>
</comment>
<name>A0AAW1M4P6_SAPOF</name>
<dbReference type="FunFam" id="1.10.10.60:FF:000002">
    <property type="entry name" value="Myb family transcription factor"/>
    <property type="match status" value="1"/>
</dbReference>
<dbReference type="Proteomes" id="UP001443914">
    <property type="component" value="Unassembled WGS sequence"/>
</dbReference>
<accession>A0AAW1M4P6</accession>
<dbReference type="AlphaFoldDB" id="A0AAW1M4P6"/>
<evidence type="ECO:0000259" key="8">
    <source>
        <dbReference type="Pfam" id="PF00249"/>
    </source>
</evidence>
<evidence type="ECO:0000256" key="6">
    <source>
        <dbReference type="ARBA" id="ARBA00023242"/>
    </source>
</evidence>
<keyword evidence="10" id="KW-1185">Reference proteome</keyword>
<keyword evidence="5" id="KW-0804">Transcription</keyword>
<evidence type="ECO:0000313" key="9">
    <source>
        <dbReference type="EMBL" id="KAK9740582.1"/>
    </source>
</evidence>
<dbReference type="PANTHER" id="PTHR31496:SF25">
    <property type="entry name" value="TRANSCRIPTION FACTOR KAN3-RELATED"/>
    <property type="match status" value="1"/>
</dbReference>
<evidence type="ECO:0000256" key="7">
    <source>
        <dbReference type="SAM" id="MobiDB-lite"/>
    </source>
</evidence>
<dbReference type="InterPro" id="IPR009057">
    <property type="entry name" value="Homeodomain-like_sf"/>
</dbReference>
<dbReference type="EMBL" id="JBDFQZ010000003">
    <property type="protein sequence ID" value="KAK9740582.1"/>
    <property type="molecule type" value="Genomic_DNA"/>
</dbReference>
<evidence type="ECO:0000313" key="10">
    <source>
        <dbReference type="Proteomes" id="UP001443914"/>
    </source>
</evidence>
<evidence type="ECO:0000256" key="4">
    <source>
        <dbReference type="ARBA" id="ARBA00023015"/>
    </source>
</evidence>
<evidence type="ECO:0000256" key="1">
    <source>
        <dbReference type="ARBA" id="ARBA00004123"/>
    </source>
</evidence>
<sequence>MDLSLNISPPTISSTYFSSDRSSTTTTESAGSSAGSDINSSINVGCFNNLNNFINHTNNKNNETMLSLGYNYMMSSHFNGVGPTPSFNQRHHQHYHHHHQHRFNQEPQIYGRDFKRSSRSGIGGVKRSIRAPRMRWTSTLHSHFVHAVQLLGGHERATPKSVLELMNVKDLTLAHVKSHLQMYRTVKSTEKVSSSPGLELEHGDIHEEGREREMSCEKADSNPSNFLNNPSNTSSTVVGKTNLNSWLSSLNSDERATLSQYSHSNVYGDAYLKVDGDREMERPESRGNTSSEKMLSLEFTLGRPAPNWLPIDFAVV</sequence>
<keyword evidence="6" id="KW-0539">Nucleus</keyword>
<gene>
    <name evidence="9" type="ORF">RND81_03G045900</name>
</gene>
<proteinExistence type="predicted"/>
<dbReference type="SUPFAM" id="SSF46689">
    <property type="entry name" value="Homeodomain-like"/>
    <property type="match status" value="1"/>
</dbReference>
<evidence type="ECO:0000256" key="5">
    <source>
        <dbReference type="ARBA" id="ARBA00023163"/>
    </source>
</evidence>
<keyword evidence="3" id="KW-0221">Differentiation</keyword>
<dbReference type="GO" id="GO:0005634">
    <property type="term" value="C:nucleus"/>
    <property type="evidence" value="ECO:0007669"/>
    <property type="project" value="UniProtKB-SubCell"/>
</dbReference>
<feature type="domain" description="Myb-like" evidence="8">
    <location>
        <begin position="133"/>
        <end position="184"/>
    </location>
</feature>
<evidence type="ECO:0000256" key="3">
    <source>
        <dbReference type="ARBA" id="ARBA00022782"/>
    </source>
</evidence>
<dbReference type="InterPro" id="IPR006447">
    <property type="entry name" value="Myb_dom_plants"/>
</dbReference>
<dbReference type="NCBIfam" id="TIGR01557">
    <property type="entry name" value="myb_SHAQKYF"/>
    <property type="match status" value="1"/>
</dbReference>
<dbReference type="GO" id="GO:0010158">
    <property type="term" value="P:abaxial cell fate specification"/>
    <property type="evidence" value="ECO:0007669"/>
    <property type="project" value="InterPro"/>
</dbReference>
<dbReference type="PANTHER" id="PTHR31496">
    <property type="entry name" value="TRANSCRIPTION FACTOR KAN2-RELATED"/>
    <property type="match status" value="1"/>
</dbReference>
<keyword evidence="4" id="KW-0805">Transcription regulation</keyword>
<dbReference type="InterPro" id="IPR001005">
    <property type="entry name" value="SANT/Myb"/>
</dbReference>
<protein>
    <recommendedName>
        <fullName evidence="8">Myb-like domain-containing protein</fullName>
    </recommendedName>
</protein>
<dbReference type="GO" id="GO:0006355">
    <property type="term" value="P:regulation of DNA-templated transcription"/>
    <property type="evidence" value="ECO:0007669"/>
    <property type="project" value="InterPro"/>
</dbReference>
<dbReference type="GO" id="GO:0000976">
    <property type="term" value="F:transcription cis-regulatory region binding"/>
    <property type="evidence" value="ECO:0007669"/>
    <property type="project" value="InterPro"/>
</dbReference>